<evidence type="ECO:0000313" key="2">
    <source>
        <dbReference type="EMBL" id="RAZ70122.1"/>
    </source>
</evidence>
<proteinExistence type="predicted"/>
<dbReference type="Proteomes" id="UP000251869">
    <property type="component" value="Unassembled WGS sequence"/>
</dbReference>
<reference evidence="2 3" key="1">
    <citation type="submission" date="2018-06" db="EMBL/GenBank/DDBJ databases">
        <title>The draft genome sequences of strains SCU63 and S1.</title>
        <authorList>
            <person name="Gan L."/>
        </authorList>
    </citation>
    <scope>NUCLEOTIDE SEQUENCE [LARGE SCALE GENOMIC DNA]</scope>
    <source>
        <strain evidence="2 3">S1</strain>
    </source>
</reference>
<evidence type="ECO:0000313" key="3">
    <source>
        <dbReference type="Proteomes" id="UP000251869"/>
    </source>
</evidence>
<gene>
    <name evidence="2" type="ORF">DP119_05505</name>
</gene>
<name>A0A365KBG6_9BACL</name>
<dbReference type="OrthoDB" id="2427603at2"/>
<feature type="region of interest" description="Disordered" evidence="1">
    <location>
        <begin position="69"/>
        <end position="112"/>
    </location>
</feature>
<organism evidence="2 3">
    <name type="scientific">Planococcus maitriensis</name>
    <dbReference type="NCBI Taxonomy" id="221799"/>
    <lineage>
        <taxon>Bacteria</taxon>
        <taxon>Bacillati</taxon>
        <taxon>Bacillota</taxon>
        <taxon>Bacilli</taxon>
        <taxon>Bacillales</taxon>
        <taxon>Caryophanaceae</taxon>
        <taxon>Planococcus</taxon>
    </lineage>
</organism>
<dbReference type="AlphaFoldDB" id="A0A365KBG6"/>
<evidence type="ECO:0000256" key="1">
    <source>
        <dbReference type="SAM" id="MobiDB-lite"/>
    </source>
</evidence>
<comment type="caution">
    <text evidence="2">The sequence shown here is derived from an EMBL/GenBank/DDBJ whole genome shotgun (WGS) entry which is preliminary data.</text>
</comment>
<dbReference type="EMBL" id="QLZQ01000001">
    <property type="protein sequence ID" value="RAZ70122.1"/>
    <property type="molecule type" value="Genomic_DNA"/>
</dbReference>
<accession>A0A365KBG6</accession>
<dbReference type="RefSeq" id="WP_112231564.1">
    <property type="nucleotide sequence ID" value="NZ_QLZQ01000001.1"/>
</dbReference>
<protein>
    <submittedName>
        <fullName evidence="2">Uncharacterized protein</fullName>
    </submittedName>
</protein>
<keyword evidence="3" id="KW-1185">Reference proteome</keyword>
<sequence length="183" mass="20572">MRFMNVIVVFLVAFSAAGIALYAVGPDLSSDAVAQKAFEELEQSGKMEEMVRQIEADPEVNRYMEELESKEMFSDSPPDSGVEEQVEGNMDGVDINDSDSLESDPPQEPVVPEEQGLAFDTKEDAASVMMEKVGFRNLLKMKNAVENDTMTAEQVMEELDEDLTEEEMLALKVMIFKEWQNRN</sequence>